<dbReference type="Proteomes" id="UP000034680">
    <property type="component" value="Unassembled WGS sequence"/>
</dbReference>
<dbReference type="EMBL" id="LCUC01000444">
    <property type="protein sequence ID" value="KKY30774.1"/>
    <property type="molecule type" value="Genomic_DNA"/>
</dbReference>
<accession>A0A0G2F9A8</accession>
<dbReference type="PANTHER" id="PTHR46082">
    <property type="entry name" value="ATP/GTP-BINDING PROTEIN-RELATED"/>
    <property type="match status" value="1"/>
</dbReference>
<reference evidence="1 2" key="1">
    <citation type="submission" date="2015-05" db="EMBL/GenBank/DDBJ databases">
        <title>Distinctive expansion of gene families associated with plant cell wall degradation and secondary metabolism in the genomes of grapevine trunk pathogens.</title>
        <authorList>
            <person name="Lawrence D.P."/>
            <person name="Travadon R."/>
            <person name="Rolshausen P.E."/>
            <person name="Baumgartner K."/>
        </authorList>
    </citation>
    <scope>NUCLEOTIDE SEQUENCE [LARGE SCALE GENOMIC DNA]</scope>
    <source>
        <strain evidence="1">DA912</strain>
    </source>
</reference>
<comment type="caution">
    <text evidence="1">The sequence shown here is derived from an EMBL/GenBank/DDBJ whole genome shotgun (WGS) entry which is preliminary data.</text>
</comment>
<reference evidence="1 2" key="2">
    <citation type="submission" date="2015-05" db="EMBL/GenBank/DDBJ databases">
        <authorList>
            <person name="Morales-Cruz A."/>
            <person name="Amrine K.C."/>
            <person name="Cantu D."/>
        </authorList>
    </citation>
    <scope>NUCLEOTIDE SEQUENCE [LARGE SCALE GENOMIC DNA]</scope>
    <source>
        <strain evidence="1">DA912</strain>
    </source>
</reference>
<dbReference type="GO" id="GO:0003824">
    <property type="term" value="F:catalytic activity"/>
    <property type="evidence" value="ECO:0007669"/>
    <property type="project" value="InterPro"/>
</dbReference>
<sequence length="330" mass="36014">MSQQPPKVLKSTSYHVAWICPVADLELLPAVLMLDEEHDRPDIDDNSDSIMYRYGSAAGHNIVLATCRQGMTGNVNASSITGPLFKTFPNIKMTLLVGIGGGVPQPGSFSDPLQDLRLGDVVVGWPTSASGMGAVVYYDSGRSRVGGFEMTGAMDKPHKVVLNGLTALRLRDDLDRSTFHEHMAKLQSHRRHGKRYKHPGLENDKLFKANYTHVGDYKSNCAGCDNHELVEREPRNDDEKDVFVYHQGHIATGNSVVMDGEKRDSVSAQCGGALCIEMEAAGVEVNGRCIVIRGISDYADSHKSDLWRSYAAGKAVAFARELLGIIPATE</sequence>
<dbReference type="STRING" id="1214573.A0A0G2F9A8"/>
<dbReference type="Gene3D" id="3.40.50.1580">
    <property type="entry name" value="Nucleoside phosphorylase domain"/>
    <property type="match status" value="1"/>
</dbReference>
<dbReference type="PANTHER" id="PTHR46082:SF11">
    <property type="entry name" value="AAA+ ATPASE DOMAIN-CONTAINING PROTEIN-RELATED"/>
    <property type="match status" value="1"/>
</dbReference>
<dbReference type="AlphaFoldDB" id="A0A0G2F9A8"/>
<keyword evidence="2" id="KW-1185">Reference proteome</keyword>
<protein>
    <submittedName>
        <fullName evidence="1">Putative kinesin light chain</fullName>
    </submittedName>
</protein>
<evidence type="ECO:0000313" key="1">
    <source>
        <dbReference type="EMBL" id="KKY30774.1"/>
    </source>
</evidence>
<dbReference type="InterPro" id="IPR035994">
    <property type="entry name" value="Nucleoside_phosphorylase_sf"/>
</dbReference>
<proteinExistence type="predicted"/>
<name>A0A0G2F9A8_9PEZI</name>
<gene>
    <name evidence="1" type="ORF">UCDDA912_g09277</name>
</gene>
<organism evidence="1 2">
    <name type="scientific">Diaporthe ampelina</name>
    <dbReference type="NCBI Taxonomy" id="1214573"/>
    <lineage>
        <taxon>Eukaryota</taxon>
        <taxon>Fungi</taxon>
        <taxon>Dikarya</taxon>
        <taxon>Ascomycota</taxon>
        <taxon>Pezizomycotina</taxon>
        <taxon>Sordariomycetes</taxon>
        <taxon>Sordariomycetidae</taxon>
        <taxon>Diaporthales</taxon>
        <taxon>Diaporthaceae</taxon>
        <taxon>Diaporthe</taxon>
    </lineage>
</organism>
<evidence type="ECO:0000313" key="2">
    <source>
        <dbReference type="Proteomes" id="UP000034680"/>
    </source>
</evidence>
<dbReference type="GO" id="GO:0009116">
    <property type="term" value="P:nucleoside metabolic process"/>
    <property type="evidence" value="ECO:0007669"/>
    <property type="project" value="InterPro"/>
</dbReference>
<dbReference type="OrthoDB" id="626167at2759"/>
<dbReference type="SUPFAM" id="SSF53167">
    <property type="entry name" value="Purine and uridine phosphorylases"/>
    <property type="match status" value="1"/>
</dbReference>
<dbReference type="InterPro" id="IPR053137">
    <property type="entry name" value="NLR-like"/>
</dbReference>